<dbReference type="AlphaFoldDB" id="Q2FQN1"/>
<comment type="pathway">
    <text evidence="2">Polyol metabolism; (R,R)-butane-2,3-diol biosynthesis; (R,R)-butane-2,3-diol from pyruvate: step 2/3.</text>
</comment>
<evidence type="ECO:0000256" key="3">
    <source>
        <dbReference type="ARBA" id="ARBA00007106"/>
    </source>
</evidence>
<organism evidence="9 10">
    <name type="scientific">Methanospirillum hungatei JF-1 (strain ATCC 27890 / DSM 864 / NBRC 100397 / JF-1)</name>
    <dbReference type="NCBI Taxonomy" id="323259"/>
    <lineage>
        <taxon>Archaea</taxon>
        <taxon>Methanobacteriati</taxon>
        <taxon>Methanobacteriota</taxon>
        <taxon>Stenosarchaea group</taxon>
        <taxon>Methanomicrobia</taxon>
        <taxon>Methanomicrobiales</taxon>
        <taxon>Methanospirillaceae</taxon>
        <taxon>Methanospirillum</taxon>
    </lineage>
</organism>
<dbReference type="EnsemblBacteria" id="ABD39931">
    <property type="protein sequence ID" value="ABD39931"/>
    <property type="gene ID" value="Mhun_0155"/>
</dbReference>
<dbReference type="eggNOG" id="arCOG03340">
    <property type="taxonomic scope" value="Archaea"/>
</dbReference>
<dbReference type="GeneID" id="3925062"/>
<keyword evidence="10" id="KW-1185">Reference proteome</keyword>
<comment type="similarity">
    <text evidence="3">Belongs to the alpha-acetolactate decarboxylase family.</text>
</comment>
<keyword evidence="7" id="KW-0005">Acetoin biosynthesis</keyword>
<dbReference type="UniPathway" id="UPA00626">
    <property type="reaction ID" value="UER00678"/>
</dbReference>
<keyword evidence="8 9" id="KW-0456">Lyase</keyword>
<evidence type="ECO:0000313" key="10">
    <source>
        <dbReference type="Proteomes" id="UP000001941"/>
    </source>
</evidence>
<protein>
    <recommendedName>
        <fullName evidence="5">Alpha-acetolactate decarboxylase</fullName>
        <ecNumber evidence="4">4.1.1.5</ecNumber>
    </recommendedName>
</protein>
<dbReference type="CDD" id="cd17299">
    <property type="entry name" value="acetolactate_decarboxylase"/>
    <property type="match status" value="1"/>
</dbReference>
<comment type="catalytic activity">
    <reaction evidence="1">
        <text>(2S)-2-acetolactate + H(+) = (R)-acetoin + CO2</text>
        <dbReference type="Rhea" id="RHEA:21580"/>
        <dbReference type="ChEBI" id="CHEBI:15378"/>
        <dbReference type="ChEBI" id="CHEBI:15686"/>
        <dbReference type="ChEBI" id="CHEBI:16526"/>
        <dbReference type="ChEBI" id="CHEBI:58476"/>
        <dbReference type="EC" id="4.1.1.5"/>
    </reaction>
</comment>
<dbReference type="Gene3D" id="3.30.1330.80">
    <property type="entry name" value="Hypothetical protein, similar to alpha- acetolactate decarboxylase, domain 2"/>
    <property type="match status" value="2"/>
</dbReference>
<keyword evidence="6" id="KW-0210">Decarboxylase</keyword>
<dbReference type="NCBIfam" id="TIGR01252">
    <property type="entry name" value="acetolac_decarb"/>
    <property type="match status" value="1"/>
</dbReference>
<dbReference type="KEGG" id="mhu:Mhun_0155"/>
<dbReference type="Pfam" id="PF03306">
    <property type="entry name" value="AAL_decarboxy"/>
    <property type="match status" value="1"/>
</dbReference>
<sequence length="239" mass="26050">MVHPHQVAVILCIALFFMVPGSAVINDTPSSNLFHVSAYSLLADGQYDGVVTVGDLKNNGTFGIGGYEHMDGELLMLDGTVWQITHDGVVYEPSDDTKVCFANIIHFNPTITHQVNETLDKAEVYTVITDLFPDDDTIYAVKVTGDFADMQARSVPSQSPPYPPLSEVIQNQSVFDLGPVIGTLTGFWFPDWMAGVNVAGFHQHFISADNTSGGHALNYTIENVTISIQPVTGFTYIHP</sequence>
<dbReference type="PANTHER" id="PTHR35524:SF1">
    <property type="entry name" value="ALPHA-ACETOLACTATE DECARBOXYLASE"/>
    <property type="match status" value="1"/>
</dbReference>
<dbReference type="InterPro" id="IPR005128">
    <property type="entry name" value="Acetolactate_a_deCO2ase"/>
</dbReference>
<evidence type="ECO:0000313" key="9">
    <source>
        <dbReference type="EMBL" id="ABD39931.1"/>
    </source>
</evidence>
<name>Q2FQN1_METHJ</name>
<dbReference type="Proteomes" id="UP000001941">
    <property type="component" value="Chromosome"/>
</dbReference>
<dbReference type="OrthoDB" id="81038at2157"/>
<dbReference type="InParanoid" id="Q2FQN1"/>
<dbReference type="STRING" id="323259.Mhun_0155"/>
<dbReference type="PANTHER" id="PTHR35524">
    <property type="entry name" value="ALPHA-ACETOLACTATE DECARBOXYLASE"/>
    <property type="match status" value="1"/>
</dbReference>
<dbReference type="EMBL" id="CP000254">
    <property type="protein sequence ID" value="ABD39931.1"/>
    <property type="molecule type" value="Genomic_DNA"/>
</dbReference>
<dbReference type="SUPFAM" id="SSF117856">
    <property type="entry name" value="AF0104/ALDC/Ptd012-like"/>
    <property type="match status" value="1"/>
</dbReference>
<dbReference type="RefSeq" id="WP_011447227.1">
    <property type="nucleotide sequence ID" value="NC_007796.1"/>
</dbReference>
<dbReference type="GO" id="GO:0045151">
    <property type="term" value="P:acetoin biosynthetic process"/>
    <property type="evidence" value="ECO:0007669"/>
    <property type="project" value="UniProtKB-KW"/>
</dbReference>
<gene>
    <name evidence="9" type="ordered locus">Mhun_0155</name>
</gene>
<dbReference type="PIRSF" id="PIRSF001332">
    <property type="entry name" value="Acetolac_decarb"/>
    <property type="match status" value="1"/>
</dbReference>
<evidence type="ECO:0000256" key="5">
    <source>
        <dbReference type="ARBA" id="ARBA00020164"/>
    </source>
</evidence>
<proteinExistence type="inferred from homology"/>
<reference evidence="10" key="1">
    <citation type="journal article" date="2016" name="Stand. Genomic Sci.">
        <title>Complete genome sequence of Methanospirillum hungatei type strain JF1.</title>
        <authorList>
            <person name="Gunsalus R.P."/>
            <person name="Cook L.E."/>
            <person name="Crable B."/>
            <person name="Rohlin L."/>
            <person name="McDonald E."/>
            <person name="Mouttaki H."/>
            <person name="Sieber J.R."/>
            <person name="Poweleit N."/>
            <person name="Zhou H."/>
            <person name="Lapidus A.L."/>
            <person name="Daligault H.E."/>
            <person name="Land M."/>
            <person name="Gilna P."/>
            <person name="Ivanova N."/>
            <person name="Kyrpides N."/>
            <person name="Culley D.E."/>
            <person name="McInerney M.J."/>
        </authorList>
    </citation>
    <scope>NUCLEOTIDE SEQUENCE [LARGE SCALE GENOMIC DNA]</scope>
    <source>
        <strain evidence="10">ATCC 27890 / DSM 864 / NBRC 100397 / JF-1</strain>
    </source>
</reference>
<evidence type="ECO:0000256" key="6">
    <source>
        <dbReference type="ARBA" id="ARBA00022793"/>
    </source>
</evidence>
<dbReference type="GO" id="GO:0047605">
    <property type="term" value="F:acetolactate decarboxylase activity"/>
    <property type="evidence" value="ECO:0007669"/>
    <property type="project" value="UniProtKB-EC"/>
</dbReference>
<evidence type="ECO:0000256" key="1">
    <source>
        <dbReference type="ARBA" id="ARBA00001784"/>
    </source>
</evidence>
<evidence type="ECO:0000256" key="2">
    <source>
        <dbReference type="ARBA" id="ARBA00005170"/>
    </source>
</evidence>
<dbReference type="HOGENOM" id="CLU_072561_0_1_2"/>
<dbReference type="EC" id="4.1.1.5" evidence="4"/>
<evidence type="ECO:0000256" key="7">
    <source>
        <dbReference type="ARBA" id="ARBA00023061"/>
    </source>
</evidence>
<accession>Q2FQN1</accession>
<evidence type="ECO:0000256" key="8">
    <source>
        <dbReference type="ARBA" id="ARBA00023239"/>
    </source>
</evidence>
<evidence type="ECO:0000256" key="4">
    <source>
        <dbReference type="ARBA" id="ARBA00013204"/>
    </source>
</evidence>